<dbReference type="Proteomes" id="UP001607303">
    <property type="component" value="Unassembled WGS sequence"/>
</dbReference>
<dbReference type="EMBL" id="JAYRBN010000061">
    <property type="protein sequence ID" value="KAL2739722.1"/>
    <property type="molecule type" value="Genomic_DNA"/>
</dbReference>
<organism evidence="1 2">
    <name type="scientific">Vespula maculifrons</name>
    <name type="common">Eastern yellow jacket</name>
    <name type="synonym">Wasp</name>
    <dbReference type="NCBI Taxonomy" id="7453"/>
    <lineage>
        <taxon>Eukaryota</taxon>
        <taxon>Metazoa</taxon>
        <taxon>Ecdysozoa</taxon>
        <taxon>Arthropoda</taxon>
        <taxon>Hexapoda</taxon>
        <taxon>Insecta</taxon>
        <taxon>Pterygota</taxon>
        <taxon>Neoptera</taxon>
        <taxon>Endopterygota</taxon>
        <taxon>Hymenoptera</taxon>
        <taxon>Apocrita</taxon>
        <taxon>Aculeata</taxon>
        <taxon>Vespoidea</taxon>
        <taxon>Vespidae</taxon>
        <taxon>Vespinae</taxon>
        <taxon>Vespula</taxon>
    </lineage>
</organism>
<name>A0ABD2C3V7_VESMC</name>
<proteinExistence type="predicted"/>
<reference evidence="1 2" key="1">
    <citation type="journal article" date="2024" name="Ann. Entomol. Soc. Am.">
        <title>Genomic analyses of the southern and eastern yellowjacket wasps (Hymenoptera: Vespidae) reveal evolutionary signatures of social life.</title>
        <authorList>
            <person name="Catto M.A."/>
            <person name="Caine P.B."/>
            <person name="Orr S.E."/>
            <person name="Hunt B.G."/>
            <person name="Goodisman M.A.D."/>
        </authorList>
    </citation>
    <scope>NUCLEOTIDE SEQUENCE [LARGE SCALE GENOMIC DNA]</scope>
    <source>
        <strain evidence="1">232</strain>
        <tissue evidence="1">Head and thorax</tissue>
    </source>
</reference>
<accession>A0ABD2C3V7</accession>
<dbReference type="AlphaFoldDB" id="A0ABD2C3V7"/>
<sequence length="100" mass="11647">MKTDRVRSSNQLSARLDERDRMKLGEACPLRSSTISCIMTSTIHEYRYTARRPSTVESSSTPRKNIFLFIKRKNVQISSNYSGQIQPYILQFDKIMRLAK</sequence>
<evidence type="ECO:0000313" key="1">
    <source>
        <dbReference type="EMBL" id="KAL2739722.1"/>
    </source>
</evidence>
<keyword evidence="2" id="KW-1185">Reference proteome</keyword>
<comment type="caution">
    <text evidence="1">The sequence shown here is derived from an EMBL/GenBank/DDBJ whole genome shotgun (WGS) entry which is preliminary data.</text>
</comment>
<evidence type="ECO:0000313" key="2">
    <source>
        <dbReference type="Proteomes" id="UP001607303"/>
    </source>
</evidence>
<gene>
    <name evidence="1" type="ORF">V1477_011111</name>
</gene>
<protein>
    <submittedName>
        <fullName evidence="1">Capon-like protein isoform X2</fullName>
    </submittedName>
</protein>